<dbReference type="GO" id="GO:0090415">
    <property type="term" value="F:7-hydroxymethyl chlorophyll a reductase activity"/>
    <property type="evidence" value="ECO:0007669"/>
    <property type="project" value="TreeGrafter"/>
</dbReference>
<dbReference type="InterPro" id="IPR045220">
    <property type="entry name" value="FRHB/FDHB/HCAR-like"/>
</dbReference>
<evidence type="ECO:0000313" key="3">
    <source>
        <dbReference type="EMBL" id="AHE56443.1"/>
    </source>
</evidence>
<name>W0AJH2_9SPHN</name>
<proteinExistence type="predicted"/>
<accession>W0AJH2</accession>
<keyword evidence="4" id="KW-1185">Reference proteome</keyword>
<dbReference type="PANTHER" id="PTHR31332:SF0">
    <property type="entry name" value="7-HYDROXYMETHYL CHLOROPHYLL A REDUCTASE, CHLOROPLASTIC"/>
    <property type="match status" value="1"/>
</dbReference>
<dbReference type="InterPro" id="IPR007525">
    <property type="entry name" value="FrhB_FdhB_C"/>
</dbReference>
<evidence type="ECO:0008006" key="5">
    <source>
        <dbReference type="Google" id="ProtNLM"/>
    </source>
</evidence>
<dbReference type="STRING" id="1123269.NX02_24175"/>
<dbReference type="PATRIC" id="fig|1123269.5.peg.4735"/>
<dbReference type="EMBL" id="CP006644">
    <property type="protein sequence ID" value="AHE56443.1"/>
    <property type="molecule type" value="Genomic_DNA"/>
</dbReference>
<evidence type="ECO:0000259" key="2">
    <source>
        <dbReference type="Pfam" id="PF04432"/>
    </source>
</evidence>
<dbReference type="KEGG" id="ssan:NX02_24175"/>
<dbReference type="Proteomes" id="UP000018851">
    <property type="component" value="Chromosome"/>
</dbReference>
<dbReference type="AlphaFoldDB" id="W0AJH2"/>
<gene>
    <name evidence="3" type="ORF">NX02_24175</name>
</gene>
<evidence type="ECO:0000259" key="1">
    <source>
        <dbReference type="Pfam" id="PF04422"/>
    </source>
</evidence>
<reference evidence="3 4" key="1">
    <citation type="submission" date="2013-07" db="EMBL/GenBank/DDBJ databases">
        <title>Completed genome of Sphingomonas sanxanigenens NX02.</title>
        <authorList>
            <person name="Ma T."/>
            <person name="Huang H."/>
            <person name="Wu M."/>
            <person name="Li X."/>
            <person name="Li G."/>
        </authorList>
    </citation>
    <scope>NUCLEOTIDE SEQUENCE [LARGE SCALE GENOMIC DNA]</scope>
    <source>
        <strain evidence="3 4">NX02</strain>
    </source>
</reference>
<protein>
    <recommendedName>
        <fullName evidence="5">4Fe-4S ferredoxin-type domain-containing protein</fullName>
    </recommendedName>
</protein>
<dbReference type="Pfam" id="PF04422">
    <property type="entry name" value="FrhB_FdhB_N"/>
    <property type="match status" value="1"/>
</dbReference>
<dbReference type="InterPro" id="IPR007516">
    <property type="entry name" value="Co_F420_Hydgase/DH_bsu_N"/>
</dbReference>
<dbReference type="PANTHER" id="PTHR31332">
    <property type="entry name" value="7-HYDROXYMETHYL CHLOROPHYLL A REDUCTASE, CHLOROPLASTIC"/>
    <property type="match status" value="1"/>
</dbReference>
<dbReference type="OrthoDB" id="593768at2"/>
<organism evidence="3 4">
    <name type="scientific">Sphingomonas sanxanigenens DSM 19645 = NX02</name>
    <dbReference type="NCBI Taxonomy" id="1123269"/>
    <lineage>
        <taxon>Bacteria</taxon>
        <taxon>Pseudomonadati</taxon>
        <taxon>Pseudomonadota</taxon>
        <taxon>Alphaproteobacteria</taxon>
        <taxon>Sphingomonadales</taxon>
        <taxon>Sphingomonadaceae</taxon>
        <taxon>Sphingomonas</taxon>
    </lineage>
</organism>
<evidence type="ECO:0000313" key="4">
    <source>
        <dbReference type="Proteomes" id="UP000018851"/>
    </source>
</evidence>
<feature type="domain" description="Coenzyme F420 hydrogenase/dehydrogenase beta subunit N-terminal" evidence="1">
    <location>
        <begin position="87"/>
        <end position="159"/>
    </location>
</feature>
<dbReference type="Pfam" id="PF04432">
    <property type="entry name" value="FrhB_FdhB_C"/>
    <property type="match status" value="1"/>
</dbReference>
<feature type="domain" description="Coenzyme F420 hydrogenase/dehydrogenase beta subunit C-terminal" evidence="2">
    <location>
        <begin position="170"/>
        <end position="336"/>
    </location>
</feature>
<dbReference type="HOGENOM" id="CLU_037958_3_1_5"/>
<sequence length="407" mass="43966">MARRVDQIRDAGLCSGCGLCAGVSGGLIEMGETADGYQRPHATAPLPAPLVKRVDTICPGLNIDRDNAVRDAEYHPVWGPIVETKLGWSTDNELRRNASSGGGLSGVLVHLIETGQIDYVVQTAMSDESPVRNALKISTGRDGIFQSAGSRYAPSSPLADIAARLDAPGRFAFVGKPCDVAGLRNLASVDPRVNEKVPYMLAFMCAGVPSYKGTDAVLKAMGVPQGSEVTSFRFRGDGWPGYATAVLADGSRYQMDYNTSWGTILNRFLQFRCKVCPDGTGEFADITFADGWHCDEKGYPLFEETDGRSLVITRTRRGAALFDEAEASGRVASEPVPVRSIHHMQPFQAKRKGLVLSRLAALGSVGHRPPRFRGLSLPKNARMLGAAQNAKSYLGTLRRLLKRRKPA</sequence>
<dbReference type="eggNOG" id="COG1035">
    <property type="taxonomic scope" value="Bacteria"/>
</dbReference>
<dbReference type="GO" id="GO:0033354">
    <property type="term" value="P:chlorophyll cycle"/>
    <property type="evidence" value="ECO:0007669"/>
    <property type="project" value="TreeGrafter"/>
</dbReference>